<proteinExistence type="predicted"/>
<comment type="caution">
    <text evidence="1">The sequence shown here is derived from an EMBL/GenBank/DDBJ whole genome shotgun (WGS) entry which is preliminary data.</text>
</comment>
<sequence>MYHRFRLQNLARQGQPAFQWVDKARLRAKHWIFCDRNICSCSSVPKVVKTEMGAVGYGPPWAVAPLSLADDIYYILNCL</sequence>
<protein>
    <submittedName>
        <fullName evidence="1">Uncharacterized protein</fullName>
    </submittedName>
</protein>
<evidence type="ECO:0000313" key="1">
    <source>
        <dbReference type="EMBL" id="GFY10680.1"/>
    </source>
</evidence>
<dbReference type="Proteomes" id="UP000887159">
    <property type="component" value="Unassembled WGS sequence"/>
</dbReference>
<dbReference type="AlphaFoldDB" id="A0A8X6SGC0"/>
<organism evidence="1 2">
    <name type="scientific">Trichonephila clavipes</name>
    <name type="common">Golden silk orbweaver</name>
    <name type="synonym">Nephila clavipes</name>
    <dbReference type="NCBI Taxonomy" id="2585209"/>
    <lineage>
        <taxon>Eukaryota</taxon>
        <taxon>Metazoa</taxon>
        <taxon>Ecdysozoa</taxon>
        <taxon>Arthropoda</taxon>
        <taxon>Chelicerata</taxon>
        <taxon>Arachnida</taxon>
        <taxon>Araneae</taxon>
        <taxon>Araneomorphae</taxon>
        <taxon>Entelegynae</taxon>
        <taxon>Araneoidea</taxon>
        <taxon>Nephilidae</taxon>
        <taxon>Trichonephila</taxon>
    </lineage>
</organism>
<dbReference type="EMBL" id="BMAU01021300">
    <property type="protein sequence ID" value="GFY10680.1"/>
    <property type="molecule type" value="Genomic_DNA"/>
</dbReference>
<name>A0A8X6SGC0_TRICX</name>
<gene>
    <name evidence="1" type="ORF">TNCV_2195011</name>
</gene>
<keyword evidence="2" id="KW-1185">Reference proteome</keyword>
<accession>A0A8X6SGC0</accession>
<reference evidence="1" key="1">
    <citation type="submission" date="2020-08" db="EMBL/GenBank/DDBJ databases">
        <title>Multicomponent nature underlies the extraordinary mechanical properties of spider dragline silk.</title>
        <authorList>
            <person name="Kono N."/>
            <person name="Nakamura H."/>
            <person name="Mori M."/>
            <person name="Yoshida Y."/>
            <person name="Ohtoshi R."/>
            <person name="Malay A.D."/>
            <person name="Moran D.A.P."/>
            <person name="Tomita M."/>
            <person name="Numata K."/>
            <person name="Arakawa K."/>
        </authorList>
    </citation>
    <scope>NUCLEOTIDE SEQUENCE</scope>
</reference>
<evidence type="ECO:0000313" key="2">
    <source>
        <dbReference type="Proteomes" id="UP000887159"/>
    </source>
</evidence>